<evidence type="ECO:0000313" key="9">
    <source>
        <dbReference type="EMBL" id="KAJ8765289.1"/>
    </source>
</evidence>
<evidence type="ECO:0000256" key="1">
    <source>
        <dbReference type="ARBA" id="ARBA00004123"/>
    </source>
</evidence>
<accession>A0AAV8TGI7</accession>
<proteinExistence type="predicted"/>
<dbReference type="InterPro" id="IPR001005">
    <property type="entry name" value="SANT/Myb"/>
</dbReference>
<feature type="region of interest" description="Disordered" evidence="7">
    <location>
        <begin position="177"/>
        <end position="196"/>
    </location>
</feature>
<keyword evidence="10" id="KW-1185">Reference proteome</keyword>
<organism evidence="9 10">
    <name type="scientific">Erythroxylum novogranatense</name>
    <dbReference type="NCBI Taxonomy" id="1862640"/>
    <lineage>
        <taxon>Eukaryota</taxon>
        <taxon>Viridiplantae</taxon>
        <taxon>Streptophyta</taxon>
        <taxon>Embryophyta</taxon>
        <taxon>Tracheophyta</taxon>
        <taxon>Spermatophyta</taxon>
        <taxon>Magnoliopsida</taxon>
        <taxon>eudicotyledons</taxon>
        <taxon>Gunneridae</taxon>
        <taxon>Pentapetalae</taxon>
        <taxon>rosids</taxon>
        <taxon>fabids</taxon>
        <taxon>Malpighiales</taxon>
        <taxon>Erythroxylaceae</taxon>
        <taxon>Erythroxylum</taxon>
    </lineage>
</organism>
<evidence type="ECO:0000256" key="7">
    <source>
        <dbReference type="SAM" id="MobiDB-lite"/>
    </source>
</evidence>
<gene>
    <name evidence="9" type="ORF">K2173_011986</name>
</gene>
<evidence type="ECO:0000256" key="2">
    <source>
        <dbReference type="ARBA" id="ARBA00022737"/>
    </source>
</evidence>
<keyword evidence="4" id="KW-0238">DNA-binding</keyword>
<dbReference type="PROSITE" id="PS50090">
    <property type="entry name" value="MYB_LIKE"/>
    <property type="match status" value="2"/>
</dbReference>
<dbReference type="Proteomes" id="UP001159364">
    <property type="component" value="Linkage Group LG05"/>
</dbReference>
<keyword evidence="3" id="KW-0805">Transcription regulation</keyword>
<dbReference type="PANTHER" id="PTHR21654">
    <property type="entry name" value="FI21293P1"/>
    <property type="match status" value="1"/>
</dbReference>
<comment type="caution">
    <text evidence="9">The sequence shown here is derived from an EMBL/GenBank/DDBJ whole genome shotgun (WGS) entry which is preliminary data.</text>
</comment>
<dbReference type="Pfam" id="PF13837">
    <property type="entry name" value="Myb_DNA-bind_4"/>
    <property type="match status" value="2"/>
</dbReference>
<name>A0AAV8TGI7_9ROSI</name>
<sequence length="468" mass="53859">MENSTSPENPVAVNGNLESEEDGGEDESLLKAEEGDRYSIGNRWPRQETIALLKIRSDMDAAFRDSSPKAPLWEDVSRKLSELGYNRSAKKCKEKFENMHKYHRRTKEGRSGKLQGKTYPFFEQLEALDSNHGLTSTATPGAIAQSAIPTAATPFNVFPNAIPYPVQSTSMNFVDNASTSTASTSSKESERTKRKKRKLTEFFGSLMKQVIEKQESLQKRFLEAIERCEQDRMVREEAWKRQELDRIKRERELLAQERSIAAAKDAAVLSFLQNFSEQANTTQLSNNQVKAVPLPDNLTVPVEKPMEMQKDNKNDNFVHMSPSRWPKEEIETLIRLRCNLDVQYHDNGLKGPLWEEVSAAMKQHGYDRSAKRCKEKWENMNKYFKRVKDSNKRRPEDAKTCPYFHQLEALYKENTKKFGNSAHSSYEFKPEELLMHMMGGQDERERVESAITEDLESENVDQNHKDDA</sequence>
<keyword evidence="6" id="KW-0539">Nucleus</keyword>
<dbReference type="PANTHER" id="PTHR21654:SF14">
    <property type="entry name" value="TRIHELIX TRANSCRIPTION FACTOR GTL1-LIKE"/>
    <property type="match status" value="1"/>
</dbReference>
<dbReference type="GO" id="GO:0005634">
    <property type="term" value="C:nucleus"/>
    <property type="evidence" value="ECO:0007669"/>
    <property type="project" value="UniProtKB-SubCell"/>
</dbReference>
<evidence type="ECO:0000259" key="8">
    <source>
        <dbReference type="PROSITE" id="PS50090"/>
    </source>
</evidence>
<comment type="subcellular location">
    <subcellularLocation>
        <location evidence="1">Nucleus</location>
    </subcellularLocation>
</comment>
<keyword evidence="5" id="KW-0804">Transcription</keyword>
<reference evidence="9 10" key="1">
    <citation type="submission" date="2021-09" db="EMBL/GenBank/DDBJ databases">
        <title>Genomic insights and catalytic innovation underlie evolution of tropane alkaloids biosynthesis.</title>
        <authorList>
            <person name="Wang Y.-J."/>
            <person name="Tian T."/>
            <person name="Huang J.-P."/>
            <person name="Huang S.-X."/>
        </authorList>
    </citation>
    <scope>NUCLEOTIDE SEQUENCE [LARGE SCALE GENOMIC DNA]</scope>
    <source>
        <strain evidence="9">KIB-2018</strain>
        <tissue evidence="9">Leaf</tissue>
    </source>
</reference>
<dbReference type="FunFam" id="1.10.10.60:FF:000061">
    <property type="entry name" value="Trihelix transcription factor GT-2"/>
    <property type="match status" value="1"/>
</dbReference>
<feature type="domain" description="Myb-like" evidence="8">
    <location>
        <begin position="42"/>
        <end position="100"/>
    </location>
</feature>
<feature type="region of interest" description="Disordered" evidence="7">
    <location>
        <begin position="1"/>
        <end position="36"/>
    </location>
</feature>
<evidence type="ECO:0000256" key="4">
    <source>
        <dbReference type="ARBA" id="ARBA00023125"/>
    </source>
</evidence>
<protein>
    <recommendedName>
        <fullName evidence="8">Myb-like domain-containing protein</fullName>
    </recommendedName>
</protein>
<keyword evidence="2" id="KW-0677">Repeat</keyword>
<dbReference type="InterPro" id="IPR044822">
    <property type="entry name" value="Myb_DNA-bind_4"/>
</dbReference>
<feature type="compositionally biased region" description="Acidic residues" evidence="7">
    <location>
        <begin position="18"/>
        <end position="27"/>
    </location>
</feature>
<dbReference type="GO" id="GO:0006355">
    <property type="term" value="P:regulation of DNA-templated transcription"/>
    <property type="evidence" value="ECO:0007669"/>
    <property type="project" value="UniProtKB-ARBA"/>
</dbReference>
<dbReference type="AlphaFoldDB" id="A0AAV8TGI7"/>
<dbReference type="EMBL" id="JAIWQS010000005">
    <property type="protein sequence ID" value="KAJ8765289.1"/>
    <property type="molecule type" value="Genomic_DNA"/>
</dbReference>
<feature type="domain" description="Myb-like" evidence="8">
    <location>
        <begin position="323"/>
        <end position="381"/>
    </location>
</feature>
<evidence type="ECO:0000256" key="5">
    <source>
        <dbReference type="ARBA" id="ARBA00023163"/>
    </source>
</evidence>
<dbReference type="GO" id="GO:0003677">
    <property type="term" value="F:DNA binding"/>
    <property type="evidence" value="ECO:0007669"/>
    <property type="project" value="UniProtKB-KW"/>
</dbReference>
<evidence type="ECO:0000256" key="3">
    <source>
        <dbReference type="ARBA" id="ARBA00023015"/>
    </source>
</evidence>
<evidence type="ECO:0000256" key="6">
    <source>
        <dbReference type="ARBA" id="ARBA00023242"/>
    </source>
</evidence>
<dbReference type="SMART" id="SM00717">
    <property type="entry name" value="SANT"/>
    <property type="match status" value="2"/>
</dbReference>
<dbReference type="Gene3D" id="1.10.10.60">
    <property type="entry name" value="Homeodomain-like"/>
    <property type="match status" value="2"/>
</dbReference>
<dbReference type="CDD" id="cd12203">
    <property type="entry name" value="GT1"/>
    <property type="match status" value="2"/>
</dbReference>
<evidence type="ECO:0000313" key="10">
    <source>
        <dbReference type="Proteomes" id="UP001159364"/>
    </source>
</evidence>
<dbReference type="FunFam" id="1.10.10.60:FF:000092">
    <property type="entry name" value="Trihelix transcription factor GT-2"/>
    <property type="match status" value="1"/>
</dbReference>